<dbReference type="AlphaFoldDB" id="A0AAU9QDN7"/>
<feature type="transmembrane region" description="Helical" evidence="9">
    <location>
        <begin position="145"/>
        <end position="170"/>
    </location>
</feature>
<evidence type="ECO:0000313" key="11">
    <source>
        <dbReference type="EMBL" id="CAH1540062.1"/>
    </source>
</evidence>
<comment type="subcellular location">
    <subcellularLocation>
        <location evidence="1">Cell membrane</location>
        <topology evidence="1">Multi-pass membrane protein</topology>
    </subcellularLocation>
</comment>
<keyword evidence="3" id="KW-0050">Antiport</keyword>
<keyword evidence="6 9" id="KW-1133">Transmembrane helix</keyword>
<dbReference type="NCBIfam" id="TIGR00931">
    <property type="entry name" value="antiport_nhaC"/>
    <property type="match status" value="1"/>
</dbReference>
<feature type="transmembrane region" description="Helical" evidence="9">
    <location>
        <begin position="76"/>
        <end position="96"/>
    </location>
</feature>
<proteinExistence type="inferred from homology"/>
<reference evidence="11" key="1">
    <citation type="submission" date="2022-01" db="EMBL/GenBank/DDBJ databases">
        <authorList>
            <person name="Lagorce A."/>
        </authorList>
    </citation>
    <scope>NUCLEOTIDE SEQUENCE</scope>
    <source>
        <strain evidence="11">Th15_F1_D04</strain>
    </source>
</reference>
<dbReference type="Pfam" id="PF03553">
    <property type="entry name" value="Na_H_antiporter"/>
    <property type="match status" value="1"/>
</dbReference>
<evidence type="ECO:0000256" key="9">
    <source>
        <dbReference type="SAM" id="Phobius"/>
    </source>
</evidence>
<evidence type="ECO:0000256" key="2">
    <source>
        <dbReference type="ARBA" id="ARBA00022448"/>
    </source>
</evidence>
<dbReference type="InterPro" id="IPR018461">
    <property type="entry name" value="Na/H_Antiport_NhaC-like_C"/>
</dbReference>
<keyword evidence="5 9" id="KW-0812">Transmembrane</keyword>
<dbReference type="EMBL" id="CAKMTQ010000056">
    <property type="protein sequence ID" value="CAH1540062.1"/>
    <property type="molecule type" value="Genomic_DNA"/>
</dbReference>
<comment type="similarity">
    <text evidence="8">Belongs to the NhaC Na(+)/H(+) (TC 2.A.35) antiporter family.</text>
</comment>
<feature type="transmembrane region" description="Helical" evidence="9">
    <location>
        <begin position="20"/>
        <end position="39"/>
    </location>
</feature>
<dbReference type="InterPro" id="IPR052180">
    <property type="entry name" value="NhaC_Na-H+_Antiporter"/>
</dbReference>
<feature type="transmembrane region" description="Helical" evidence="9">
    <location>
        <begin position="116"/>
        <end position="133"/>
    </location>
</feature>
<accession>A0AAU9QDN7</accession>
<dbReference type="GO" id="GO:0005886">
    <property type="term" value="C:plasma membrane"/>
    <property type="evidence" value="ECO:0007669"/>
    <property type="project" value="UniProtKB-SubCell"/>
</dbReference>
<protein>
    <submittedName>
        <fullName evidence="11">Na+/H+ antiporter NhaC</fullName>
    </submittedName>
</protein>
<sequence>MSSLNDENKAVRLPTFKEAITPIIFMVLVLAIGMGLLGWPTGVCLLISATCAGIIAVSKLNYSWEQIEKFVIDKFAAVMPACFIVILVGFMVATWSFSGTLPMMVYYGMEIIKPELVLVLSFVLTAILSYVSGNSWGSVASIGVALMGVGIGLGVDVGMLAAAIVTGAYFGDKLSPLSDTTNLASAVTKAPLYDHIKYMLWTTVPSTILALVFFLYLGYTTDSAGGVSESSARLLEQLASIYQFGFLPLVPMLVILVCTFIGKPAVPSMLLSSLAAVLVGWQYQGFDLINGVQATMNGFDVGMIGVDPATLEPEVLNLLNRGGLNNQGGFLAFIICAMAFAGILTGTRMMDVAMSEMTKKITTAKSAILGSGVICIVINMLTGSDGLNKVITTELMQRRFLQLKLNPLVLSRTLEDFGTMTGPAIPWTAAGLYMATTLGVPTMEYLPYCLLFFGSIAFATIYAMTGYTIKYMTDEEIAEFTEKHGIVLDEVKQDTNVSVPVAQLT</sequence>
<evidence type="ECO:0000256" key="5">
    <source>
        <dbReference type="ARBA" id="ARBA00022692"/>
    </source>
</evidence>
<evidence type="ECO:0000256" key="8">
    <source>
        <dbReference type="ARBA" id="ARBA00038435"/>
    </source>
</evidence>
<keyword evidence="7 9" id="KW-0472">Membrane</keyword>
<gene>
    <name evidence="11" type="ORF">THF1D04_60150</name>
</gene>
<evidence type="ECO:0000256" key="4">
    <source>
        <dbReference type="ARBA" id="ARBA00022475"/>
    </source>
</evidence>
<evidence type="ECO:0000313" key="12">
    <source>
        <dbReference type="Proteomes" id="UP001295420"/>
    </source>
</evidence>
<feature type="transmembrane region" description="Helical" evidence="9">
    <location>
        <begin position="198"/>
        <end position="219"/>
    </location>
</feature>
<feature type="domain" description="Na+/H+ antiporter NhaC-like C-terminal" evidence="10">
    <location>
        <begin position="167"/>
        <end position="466"/>
    </location>
</feature>
<dbReference type="InterPro" id="IPR004770">
    <property type="entry name" value="Na/H_antiport_NhaC"/>
</dbReference>
<keyword evidence="2" id="KW-0813">Transport</keyword>
<evidence type="ECO:0000256" key="7">
    <source>
        <dbReference type="ARBA" id="ARBA00023136"/>
    </source>
</evidence>
<evidence type="ECO:0000259" key="10">
    <source>
        <dbReference type="Pfam" id="PF03553"/>
    </source>
</evidence>
<dbReference type="PANTHER" id="PTHR33451">
    <property type="entry name" value="MALATE-2H(+)/NA(+)-LACTATE ANTIPORTER"/>
    <property type="match status" value="1"/>
</dbReference>
<feature type="transmembrane region" description="Helical" evidence="9">
    <location>
        <begin position="367"/>
        <end position="384"/>
    </location>
</feature>
<name>A0AAU9QDN7_9VIBR</name>
<dbReference type="PANTHER" id="PTHR33451:SF3">
    <property type="entry name" value="MALATE-2H(+)_NA(+)-LACTATE ANTIPORTER"/>
    <property type="match status" value="1"/>
</dbReference>
<feature type="transmembrane region" description="Helical" evidence="9">
    <location>
        <begin position="328"/>
        <end position="346"/>
    </location>
</feature>
<feature type="transmembrane region" description="Helical" evidence="9">
    <location>
        <begin position="445"/>
        <end position="464"/>
    </location>
</feature>
<comment type="caution">
    <text evidence="11">The sequence shown here is derived from an EMBL/GenBank/DDBJ whole genome shotgun (WGS) entry which is preliminary data.</text>
</comment>
<evidence type="ECO:0000256" key="3">
    <source>
        <dbReference type="ARBA" id="ARBA00022449"/>
    </source>
</evidence>
<keyword evidence="4" id="KW-1003">Cell membrane</keyword>
<organism evidence="11 12">
    <name type="scientific">Vibrio owensii</name>
    <dbReference type="NCBI Taxonomy" id="696485"/>
    <lineage>
        <taxon>Bacteria</taxon>
        <taxon>Pseudomonadati</taxon>
        <taxon>Pseudomonadota</taxon>
        <taxon>Gammaproteobacteria</taxon>
        <taxon>Vibrionales</taxon>
        <taxon>Vibrionaceae</taxon>
        <taxon>Vibrio</taxon>
    </lineage>
</organism>
<dbReference type="RefSeq" id="WP_409931998.1">
    <property type="nucleotide sequence ID" value="NZ_CAKMTQ010000056.1"/>
</dbReference>
<evidence type="ECO:0000256" key="1">
    <source>
        <dbReference type="ARBA" id="ARBA00004651"/>
    </source>
</evidence>
<evidence type="ECO:0000256" key="6">
    <source>
        <dbReference type="ARBA" id="ARBA00022989"/>
    </source>
</evidence>
<dbReference type="Proteomes" id="UP001295420">
    <property type="component" value="Unassembled WGS sequence"/>
</dbReference>
<dbReference type="GO" id="GO:0015297">
    <property type="term" value="F:antiporter activity"/>
    <property type="evidence" value="ECO:0007669"/>
    <property type="project" value="UniProtKB-KW"/>
</dbReference>
<feature type="transmembrane region" description="Helical" evidence="9">
    <location>
        <begin position="45"/>
        <end position="64"/>
    </location>
</feature>
<feature type="transmembrane region" description="Helical" evidence="9">
    <location>
        <begin position="240"/>
        <end position="262"/>
    </location>
</feature>